<protein>
    <submittedName>
        <fullName evidence="2">Putative secreted protein</fullName>
    </submittedName>
</protein>
<keyword evidence="1" id="KW-0732">Signal</keyword>
<accession>A0A2M4DHW6</accession>
<name>A0A2M4DHW6_ANODA</name>
<sequence length="105" mass="10622">MLLLLALLLLMLLLVVPLRVVGPALLPAYRFASPRATSAGSKLPSSASWMPGASVSLSAPEPNSGSVFPREPVAPVNWAASCINAAYRGASGAACSGCTVAGTVR</sequence>
<organism evidence="2">
    <name type="scientific">Anopheles darlingi</name>
    <name type="common">Mosquito</name>
    <dbReference type="NCBI Taxonomy" id="43151"/>
    <lineage>
        <taxon>Eukaryota</taxon>
        <taxon>Metazoa</taxon>
        <taxon>Ecdysozoa</taxon>
        <taxon>Arthropoda</taxon>
        <taxon>Hexapoda</taxon>
        <taxon>Insecta</taxon>
        <taxon>Pterygota</taxon>
        <taxon>Neoptera</taxon>
        <taxon>Endopterygota</taxon>
        <taxon>Diptera</taxon>
        <taxon>Nematocera</taxon>
        <taxon>Culicoidea</taxon>
        <taxon>Culicidae</taxon>
        <taxon>Anophelinae</taxon>
        <taxon>Anopheles</taxon>
    </lineage>
</organism>
<feature type="chain" id="PRO_5014973453" evidence="1">
    <location>
        <begin position="18"/>
        <end position="105"/>
    </location>
</feature>
<dbReference type="EMBL" id="GGFL01012921">
    <property type="protein sequence ID" value="MBW77099.1"/>
    <property type="molecule type" value="Transcribed_RNA"/>
</dbReference>
<reference evidence="2" key="1">
    <citation type="submission" date="2018-01" db="EMBL/GenBank/DDBJ databases">
        <title>An insight into the sialome of Amazonian anophelines.</title>
        <authorList>
            <person name="Ribeiro J.M."/>
            <person name="Scarpassa V."/>
            <person name="Calvo E."/>
        </authorList>
    </citation>
    <scope>NUCLEOTIDE SEQUENCE</scope>
</reference>
<feature type="signal peptide" evidence="1">
    <location>
        <begin position="1"/>
        <end position="17"/>
    </location>
</feature>
<proteinExistence type="predicted"/>
<evidence type="ECO:0000256" key="1">
    <source>
        <dbReference type="SAM" id="SignalP"/>
    </source>
</evidence>
<dbReference type="AlphaFoldDB" id="A0A2M4DHW6"/>
<evidence type="ECO:0000313" key="2">
    <source>
        <dbReference type="EMBL" id="MBW77099.1"/>
    </source>
</evidence>